<evidence type="ECO:0000256" key="1">
    <source>
        <dbReference type="ARBA" id="ARBA00022801"/>
    </source>
</evidence>
<evidence type="ECO:0000259" key="3">
    <source>
        <dbReference type="Pfam" id="PF03959"/>
    </source>
</evidence>
<feature type="compositionally biased region" description="Low complexity" evidence="2">
    <location>
        <begin position="224"/>
        <end position="245"/>
    </location>
</feature>
<protein>
    <recommendedName>
        <fullName evidence="3">Serine hydrolase domain-containing protein</fullName>
    </recommendedName>
</protein>
<evidence type="ECO:0000313" key="5">
    <source>
        <dbReference type="Proteomes" id="UP001189429"/>
    </source>
</evidence>
<feature type="compositionally biased region" description="Low complexity" evidence="2">
    <location>
        <begin position="37"/>
        <end position="53"/>
    </location>
</feature>
<dbReference type="PANTHER" id="PTHR48070">
    <property type="entry name" value="ESTERASE OVCA2"/>
    <property type="match status" value="1"/>
</dbReference>
<dbReference type="Proteomes" id="UP001189429">
    <property type="component" value="Unassembled WGS sequence"/>
</dbReference>
<keyword evidence="1" id="KW-0378">Hydrolase</keyword>
<reference evidence="4" key="1">
    <citation type="submission" date="2023-10" db="EMBL/GenBank/DDBJ databases">
        <authorList>
            <person name="Chen Y."/>
            <person name="Shah S."/>
            <person name="Dougan E. K."/>
            <person name="Thang M."/>
            <person name="Chan C."/>
        </authorList>
    </citation>
    <scope>NUCLEOTIDE SEQUENCE [LARGE SCALE GENOMIC DNA]</scope>
</reference>
<gene>
    <name evidence="4" type="ORF">PCOR1329_LOCUS55209</name>
</gene>
<keyword evidence="5" id="KW-1185">Reference proteome</keyword>
<comment type="caution">
    <text evidence="4">The sequence shown here is derived from an EMBL/GenBank/DDBJ whole genome shotgun (WGS) entry which is preliminary data.</text>
</comment>
<accession>A0ABN9V715</accession>
<feature type="compositionally biased region" description="Low complexity" evidence="2">
    <location>
        <begin position="329"/>
        <end position="352"/>
    </location>
</feature>
<dbReference type="PANTHER" id="PTHR48070:SF6">
    <property type="entry name" value="ESTERASE OVCA2"/>
    <property type="match status" value="1"/>
</dbReference>
<feature type="domain" description="Serine hydrolase" evidence="3">
    <location>
        <begin position="576"/>
        <end position="755"/>
    </location>
</feature>
<dbReference type="SUPFAM" id="SSF53474">
    <property type="entry name" value="alpha/beta-Hydrolases"/>
    <property type="match status" value="3"/>
</dbReference>
<feature type="compositionally biased region" description="Pro residues" evidence="2">
    <location>
        <begin position="199"/>
        <end position="210"/>
    </location>
</feature>
<organism evidence="4 5">
    <name type="scientific">Prorocentrum cordatum</name>
    <dbReference type="NCBI Taxonomy" id="2364126"/>
    <lineage>
        <taxon>Eukaryota</taxon>
        <taxon>Sar</taxon>
        <taxon>Alveolata</taxon>
        <taxon>Dinophyceae</taxon>
        <taxon>Prorocentrales</taxon>
        <taxon>Prorocentraceae</taxon>
        <taxon>Prorocentrum</taxon>
    </lineage>
</organism>
<dbReference type="Pfam" id="PF03959">
    <property type="entry name" value="FSH1"/>
    <property type="match status" value="4"/>
</dbReference>
<feature type="domain" description="Serine hydrolase" evidence="3">
    <location>
        <begin position="364"/>
        <end position="540"/>
    </location>
</feature>
<feature type="compositionally biased region" description="Low complexity" evidence="2">
    <location>
        <begin position="61"/>
        <end position="91"/>
    </location>
</feature>
<dbReference type="Gene3D" id="3.40.50.1820">
    <property type="entry name" value="alpha/beta hydrolase"/>
    <property type="match status" value="3"/>
</dbReference>
<dbReference type="InterPro" id="IPR005645">
    <property type="entry name" value="FSH-like_dom"/>
</dbReference>
<feature type="region of interest" description="Disordered" evidence="2">
    <location>
        <begin position="1"/>
        <end position="359"/>
    </location>
</feature>
<feature type="compositionally biased region" description="Low complexity" evidence="2">
    <location>
        <begin position="162"/>
        <end position="192"/>
    </location>
</feature>
<dbReference type="InterPro" id="IPR050593">
    <property type="entry name" value="LovG"/>
</dbReference>
<evidence type="ECO:0000313" key="4">
    <source>
        <dbReference type="EMBL" id="CAK0868618.1"/>
    </source>
</evidence>
<proteinExistence type="predicted"/>
<feature type="domain" description="Serine hydrolase" evidence="3">
    <location>
        <begin position="789"/>
        <end position="830"/>
    </location>
</feature>
<feature type="compositionally biased region" description="Low complexity" evidence="2">
    <location>
        <begin position="258"/>
        <end position="275"/>
    </location>
</feature>
<feature type="compositionally biased region" description="Low complexity" evidence="2">
    <location>
        <begin position="138"/>
        <end position="152"/>
    </location>
</feature>
<dbReference type="InterPro" id="IPR029058">
    <property type="entry name" value="AB_hydrolase_fold"/>
</dbReference>
<dbReference type="EMBL" id="CAUYUJ010016764">
    <property type="protein sequence ID" value="CAK0868618.1"/>
    <property type="molecule type" value="Genomic_DNA"/>
</dbReference>
<feature type="domain" description="Serine hydrolase" evidence="3">
    <location>
        <begin position="854"/>
        <end position="966"/>
    </location>
</feature>
<feature type="compositionally biased region" description="Pro residues" evidence="2">
    <location>
        <begin position="98"/>
        <end position="122"/>
    </location>
</feature>
<name>A0ABN9V715_9DINO</name>
<evidence type="ECO:0000256" key="2">
    <source>
        <dbReference type="SAM" id="MobiDB-lite"/>
    </source>
</evidence>
<sequence length="985" mass="99298">MPESSPAQPEASTPGSSPPAQPGASTPGSSPAPSPQSTPAQPGAPTPASSPAQPGAPTPDSPSAQPGASTPGSSPTPSTPSTPVQPGVPTPASSPAQPGAPTPESPPAPPEVSTPGSSPPAQPGASTPGSSPAPSPQSTPAQPGAPTPASSPVQPGAPTPDSPSAQPGASTPGSSPTPSTPSTPVQPGVPTPASSPAQPGAPTPESPPVQPEVSTPGSSPPAQPGASTPGSSPAPSTPSTPAQPGVPTPASSPAQPGAATPESSPAPSTQSTPAQPGVPTPSSSPVQPGAPTPEWPSGQPGAATPESSPAQSEASTPAQPGAPAPASSPSPAQSGAPTPASSSTPIPESSPALTPAPTWATGSRQKVLCLHGGGANGASFQAAISSLESAWSSNFELIFADAPYAGGVWIPDPPGGKDEPTTDPNWASASIEYLDGLVRDHGPFYGILGYSQGAAFVPVYLSHAAAGTFQVAMLFSGYLPVNHLGILATIRSSSPFSNIDALVFMGENDWIISNEQTLEQAALFSSPVVITSSSAGHNMPVPSDPTFEDVVNFRPHGHSTVLTPAPTPATTMASESRQKILCLHGGGANGASFKAAMSSLESAWSSNFELIFADAPYAGGVWIPDPPGGKDEPTTDPNWASASIEYLDGLVRDHGPFYGILGYSQGSAFVPVYLSHAAAGTFQVAMLFSGYLPVNHLGILATIRSSSPFSNIDALVFMGANDQIISNEQTLEQAALFSSPVVITSSSAGHNMPVPSDHAFVDVVNFRPHGHSTVLTPAPTPATTMASESRQKILCLHGGGANGASFKAAMSSLESAWSSNFEFIFADAPYAGGVWIPDPPGGKGHPTTDPNWASASIEYLDGLVRDHGPFYGILGYSQGSAFVPVYLSHAAAGTFQVAMLFSGYLPVNHLGILATIRSSSPFSNIDALVFMGENDQIISNEQTLEQAALFSSPVVIRSSSAAHNMPDPSDPTFEDVVQFRQHALR</sequence>